<dbReference type="InterPro" id="IPR006578">
    <property type="entry name" value="MADF-dom"/>
</dbReference>
<gene>
    <name evidence="2" type="ORF">LARSCL_LOCUS21147</name>
</gene>
<reference evidence="2 3" key="1">
    <citation type="submission" date="2024-04" db="EMBL/GenBank/DDBJ databases">
        <authorList>
            <person name="Rising A."/>
            <person name="Reimegard J."/>
            <person name="Sonavane S."/>
            <person name="Akerstrom W."/>
            <person name="Nylinder S."/>
            <person name="Hedman E."/>
            <person name="Kallberg Y."/>
        </authorList>
    </citation>
    <scope>NUCLEOTIDE SEQUENCE [LARGE SCALE GENOMIC DNA]</scope>
</reference>
<dbReference type="Proteomes" id="UP001497382">
    <property type="component" value="Unassembled WGS sequence"/>
</dbReference>
<name>A0AAV2BTB5_9ARAC</name>
<evidence type="ECO:0000313" key="2">
    <source>
        <dbReference type="EMBL" id="CAL1299094.1"/>
    </source>
</evidence>
<sequence>MESFEDIDLELFIGEVKKSPEIWNVADENYCDRKRRRTAWTSICRMFCENFDKKPDN</sequence>
<feature type="non-terminal residue" evidence="2">
    <location>
        <position position="57"/>
    </location>
</feature>
<dbReference type="EMBL" id="CAXIEN010000485">
    <property type="protein sequence ID" value="CAL1299094.1"/>
    <property type="molecule type" value="Genomic_DNA"/>
</dbReference>
<keyword evidence="3" id="KW-1185">Reference proteome</keyword>
<protein>
    <recommendedName>
        <fullName evidence="1">MADF domain-containing protein</fullName>
    </recommendedName>
</protein>
<dbReference type="AlphaFoldDB" id="A0AAV2BTB5"/>
<feature type="domain" description="MADF" evidence="1">
    <location>
        <begin position="11"/>
        <end position="57"/>
    </location>
</feature>
<dbReference type="PROSITE" id="PS51029">
    <property type="entry name" value="MADF"/>
    <property type="match status" value="1"/>
</dbReference>
<comment type="caution">
    <text evidence="2">The sequence shown here is derived from an EMBL/GenBank/DDBJ whole genome shotgun (WGS) entry which is preliminary data.</text>
</comment>
<accession>A0AAV2BTB5</accession>
<proteinExistence type="predicted"/>
<evidence type="ECO:0000313" key="3">
    <source>
        <dbReference type="Proteomes" id="UP001497382"/>
    </source>
</evidence>
<dbReference type="Pfam" id="PF10545">
    <property type="entry name" value="MADF_DNA_bdg"/>
    <property type="match status" value="1"/>
</dbReference>
<organism evidence="2 3">
    <name type="scientific">Larinioides sclopetarius</name>
    <dbReference type="NCBI Taxonomy" id="280406"/>
    <lineage>
        <taxon>Eukaryota</taxon>
        <taxon>Metazoa</taxon>
        <taxon>Ecdysozoa</taxon>
        <taxon>Arthropoda</taxon>
        <taxon>Chelicerata</taxon>
        <taxon>Arachnida</taxon>
        <taxon>Araneae</taxon>
        <taxon>Araneomorphae</taxon>
        <taxon>Entelegynae</taxon>
        <taxon>Araneoidea</taxon>
        <taxon>Araneidae</taxon>
        <taxon>Larinioides</taxon>
    </lineage>
</organism>
<evidence type="ECO:0000259" key="1">
    <source>
        <dbReference type="PROSITE" id="PS51029"/>
    </source>
</evidence>